<reference evidence="1" key="1">
    <citation type="submission" date="2022-11" db="EMBL/GenBank/DDBJ databases">
        <title>Genome Sequence of Boeremia exigua.</title>
        <authorList>
            <person name="Buettner E."/>
        </authorList>
    </citation>
    <scope>NUCLEOTIDE SEQUENCE</scope>
    <source>
        <strain evidence="1">CU02</strain>
    </source>
</reference>
<sequence length="970" mass="107111">MAIDPDLEVALLPSSQPADDAMSGPASLTGRLVPLRTKDEVRASLETHVVYVVEVPAKHANVVKDVVQAAVPDFKTSEISHLRRVVQFKYLPAHLQKQFYPPARLPRGDEDDPAPASLSPSTASLPSPSSPASTSTVDGDTTGEDVTKDMNLVRYFLLCPTKHIQHADLFDLLRKCPPFDTGRTPPRIFYVTVPSLAPISAEQSEQWSEQYWPISYKNTNPYGPHPSLVARNQAEIADAASNWLSLARSAGHSISEQCLGESLGVVVVDQTKGTPEVIVVAGDCRWRSPAGTIEQHQGTGNVMAHAVQRAIAMVAKKRLRAAGADPATLDRSLFCDIPLTDLEREYYVKDNINHSGYLCVDLDIYLTNEPCVMCSMAILHSRFRRCIFAKRMPLTGGMTSDSAEGSAPLQGGLQHGMFWRPSELNWKFLAWEYKNDMKTGSGRIGYRALYGVLDYLLYTRTIRDQQITFDIFSYFGFAVQTFGAYARAFVNTNTTMLPDEIIAQLTGEFACRDQQIRHLAALYTAHLPSPPFANIHGLTATGKSSILRAYFHLVQLPHTIISVRECITTRHLLERIVASSLDALEEAYDETIDRRPYARTENLSALCVNLQKMLEGRRKFVLVLDAVDKLRESGGTLIAALGRLGETIPNLALILTTTLAITPAQRHSSSIPYLAFPPYTRPQLLTILGKHPPKVFVTPPSADKFPDYTAELAAEDDVWLWNRFLGAVYDSLSKHTGRDLLSFRAAALRLWPQFVAPIVNGDFGTRDFSRLMVNRRHLFQGEEAVLDSIIAPKPPVTSSNSDIGAATRRKTVPGIVQSLPFYTSHLLIAAYLASYNPARTDVTYFMKHTDKRKNKRRAQSTASLSTTSKGGVKHRRVPRHLLTPSPFPLDRLFAIFRALLVDGVPQTADLYTSVATLTSLKLLVRTGVGGASDALEAGARWRVGFGWEFVRGLGRSVGIEVGEYLVGGVD</sequence>
<organism evidence="1 2">
    <name type="scientific">Boeremia exigua</name>
    <dbReference type="NCBI Taxonomy" id="749465"/>
    <lineage>
        <taxon>Eukaryota</taxon>
        <taxon>Fungi</taxon>
        <taxon>Dikarya</taxon>
        <taxon>Ascomycota</taxon>
        <taxon>Pezizomycotina</taxon>
        <taxon>Dothideomycetes</taxon>
        <taxon>Pleosporomycetidae</taxon>
        <taxon>Pleosporales</taxon>
        <taxon>Pleosporineae</taxon>
        <taxon>Didymellaceae</taxon>
        <taxon>Boeremia</taxon>
    </lineage>
</organism>
<dbReference type="Proteomes" id="UP001153331">
    <property type="component" value="Unassembled WGS sequence"/>
</dbReference>
<comment type="caution">
    <text evidence="1">The sequence shown here is derived from an EMBL/GenBank/DDBJ whole genome shotgun (WGS) entry which is preliminary data.</text>
</comment>
<dbReference type="EMBL" id="JAPHNI010000316">
    <property type="protein sequence ID" value="KAJ8112546.1"/>
    <property type="molecule type" value="Genomic_DNA"/>
</dbReference>
<name>A0ACC2IBG2_9PLEO</name>
<gene>
    <name evidence="1" type="ORF">OPT61_g5110</name>
</gene>
<keyword evidence="2" id="KW-1185">Reference proteome</keyword>
<proteinExistence type="predicted"/>
<evidence type="ECO:0000313" key="2">
    <source>
        <dbReference type="Proteomes" id="UP001153331"/>
    </source>
</evidence>
<protein>
    <submittedName>
        <fullName evidence="1">Uncharacterized protein</fullName>
    </submittedName>
</protein>
<accession>A0ACC2IBG2</accession>
<evidence type="ECO:0000313" key="1">
    <source>
        <dbReference type="EMBL" id="KAJ8112546.1"/>
    </source>
</evidence>